<evidence type="ECO:0000313" key="5">
    <source>
        <dbReference type="Proteomes" id="UP001165136"/>
    </source>
</evidence>
<dbReference type="InterPro" id="IPR029039">
    <property type="entry name" value="Flavoprotein-like_sf"/>
</dbReference>
<reference evidence="4" key="1">
    <citation type="submission" date="2023-03" db="EMBL/GenBank/DDBJ databases">
        <title>Amycolatopsis taiwanensis NBRC 103393.</title>
        <authorList>
            <person name="Ichikawa N."/>
            <person name="Sato H."/>
            <person name="Tonouchi N."/>
        </authorList>
    </citation>
    <scope>NUCLEOTIDE SEQUENCE</scope>
    <source>
        <strain evidence="4">NBRC 103393</strain>
    </source>
</reference>
<keyword evidence="2" id="KW-0560">Oxidoreductase</keyword>
<dbReference type="AlphaFoldDB" id="A0A9W6QZZ3"/>
<dbReference type="Proteomes" id="UP001165136">
    <property type="component" value="Unassembled WGS sequence"/>
</dbReference>
<dbReference type="GO" id="GO:0005829">
    <property type="term" value="C:cytosol"/>
    <property type="evidence" value="ECO:0007669"/>
    <property type="project" value="TreeGrafter"/>
</dbReference>
<dbReference type="PANTHER" id="PTHR10204">
    <property type="entry name" value="NAD P H OXIDOREDUCTASE-RELATED"/>
    <property type="match status" value="1"/>
</dbReference>
<protein>
    <submittedName>
        <fullName evidence="4">NAD(P)H dehydrogenase</fullName>
    </submittedName>
</protein>
<accession>A0A9W6QZZ3</accession>
<dbReference type="Pfam" id="PF02525">
    <property type="entry name" value="Flavodoxin_2"/>
    <property type="match status" value="1"/>
</dbReference>
<dbReference type="GO" id="GO:0003955">
    <property type="term" value="F:NAD(P)H dehydrogenase (quinone) activity"/>
    <property type="evidence" value="ECO:0007669"/>
    <property type="project" value="TreeGrafter"/>
</dbReference>
<comment type="similarity">
    <text evidence="1">Belongs to the NAD(P)H dehydrogenase (quinone) family.</text>
</comment>
<dbReference type="EMBL" id="BSTI01000003">
    <property type="protein sequence ID" value="GLY65035.1"/>
    <property type="molecule type" value="Genomic_DNA"/>
</dbReference>
<feature type="domain" description="Flavodoxin-like fold" evidence="3">
    <location>
        <begin position="1"/>
        <end position="199"/>
    </location>
</feature>
<dbReference type="InterPro" id="IPR051545">
    <property type="entry name" value="NAD(P)H_dehydrogenase_qn"/>
</dbReference>
<organism evidence="4 5">
    <name type="scientific">Amycolatopsis taiwanensis</name>
    <dbReference type="NCBI Taxonomy" id="342230"/>
    <lineage>
        <taxon>Bacteria</taxon>
        <taxon>Bacillati</taxon>
        <taxon>Actinomycetota</taxon>
        <taxon>Actinomycetes</taxon>
        <taxon>Pseudonocardiales</taxon>
        <taxon>Pseudonocardiaceae</taxon>
        <taxon>Amycolatopsis</taxon>
    </lineage>
</organism>
<gene>
    <name evidence="4" type="ORF">Atai01_16540</name>
</gene>
<proteinExistence type="inferred from homology"/>
<evidence type="ECO:0000256" key="2">
    <source>
        <dbReference type="ARBA" id="ARBA00023002"/>
    </source>
</evidence>
<dbReference type="RefSeq" id="WP_285486410.1">
    <property type="nucleotide sequence ID" value="NZ_BSTI01000003.1"/>
</dbReference>
<dbReference type="SUPFAM" id="SSF52218">
    <property type="entry name" value="Flavoproteins"/>
    <property type="match status" value="1"/>
</dbReference>
<evidence type="ECO:0000313" key="4">
    <source>
        <dbReference type="EMBL" id="GLY65035.1"/>
    </source>
</evidence>
<evidence type="ECO:0000256" key="1">
    <source>
        <dbReference type="ARBA" id="ARBA00006252"/>
    </source>
</evidence>
<dbReference type="InterPro" id="IPR003680">
    <property type="entry name" value="Flavodoxin_fold"/>
</dbReference>
<comment type="caution">
    <text evidence="4">The sequence shown here is derived from an EMBL/GenBank/DDBJ whole genome shotgun (WGS) entry which is preliminary data.</text>
</comment>
<keyword evidence="5" id="KW-1185">Reference proteome</keyword>
<sequence length="256" mass="28878">MRLLWVYAHPEQRSLNGSLRDEGLRALREHGHEYQESDLYGMAWNPVVTGDDFCHDPRTRLSILDESERAYRAGRLSDDIRVEQRKIEWADTLVFQFPLWWFGPPAILKGWFDRIFVQGFAQGVTDPDTGRTLRYGNGGLAGKRAMVIVTVGANSATTGPRGIHGDVDEILFPLQHGTLWYSGMEVLDPFVVTGVNRLCSAGFPALAQELRRRVLSLPTSTPIPFRAQDSGDYDEHLVLREEHAPGQTGLKVHKRI</sequence>
<dbReference type="PANTHER" id="PTHR10204:SF34">
    <property type="entry name" value="NAD(P)H DEHYDROGENASE [QUINONE] 1 ISOFORM 1"/>
    <property type="match status" value="1"/>
</dbReference>
<name>A0A9W6QZZ3_9PSEU</name>
<dbReference type="Gene3D" id="3.40.50.360">
    <property type="match status" value="1"/>
</dbReference>
<evidence type="ECO:0000259" key="3">
    <source>
        <dbReference type="Pfam" id="PF02525"/>
    </source>
</evidence>